<feature type="region of interest" description="Disordered" evidence="1">
    <location>
        <begin position="682"/>
        <end position="701"/>
    </location>
</feature>
<dbReference type="OMA" id="QNFKGPD"/>
<feature type="compositionally biased region" description="Basic and acidic residues" evidence="1">
    <location>
        <begin position="176"/>
        <end position="187"/>
    </location>
</feature>
<dbReference type="Proteomes" id="UP000515146">
    <property type="component" value="Unplaced"/>
</dbReference>
<feature type="compositionally biased region" description="Polar residues" evidence="1">
    <location>
        <begin position="191"/>
        <end position="214"/>
    </location>
</feature>
<feature type="region of interest" description="Disordered" evidence="1">
    <location>
        <begin position="593"/>
        <end position="675"/>
    </location>
</feature>
<evidence type="ECO:0000313" key="4">
    <source>
        <dbReference type="RefSeq" id="XP_027203718.1"/>
    </source>
</evidence>
<keyword evidence="2" id="KW-0732">Signal</keyword>
<feature type="compositionally biased region" description="Polar residues" evidence="1">
    <location>
        <begin position="515"/>
        <end position="544"/>
    </location>
</feature>
<evidence type="ECO:0000313" key="5">
    <source>
        <dbReference type="RefSeq" id="XP_027203719.1"/>
    </source>
</evidence>
<reference evidence="4 5" key="1">
    <citation type="submission" date="2025-04" db="UniProtKB">
        <authorList>
            <consortium name="RefSeq"/>
        </authorList>
    </citation>
    <scope>IDENTIFICATION</scope>
    <source>
        <strain evidence="4 5">Airmid</strain>
    </source>
</reference>
<feature type="compositionally biased region" description="Basic and acidic residues" evidence="1">
    <location>
        <begin position="108"/>
        <end position="121"/>
    </location>
</feature>
<protein>
    <submittedName>
        <fullName evidence="4">GATA zinc finger domain-containing protein 14-like isoform X2</fullName>
    </submittedName>
    <submittedName>
        <fullName evidence="5">GATA zinc finger domain-containing protein 14-like isoform X3</fullName>
    </submittedName>
</protein>
<feature type="compositionally biased region" description="Polar residues" evidence="1">
    <location>
        <begin position="94"/>
        <end position="107"/>
    </location>
</feature>
<evidence type="ECO:0000313" key="3">
    <source>
        <dbReference type="Proteomes" id="UP000515146"/>
    </source>
</evidence>
<organism evidence="3 4">
    <name type="scientific">Dermatophagoides pteronyssinus</name>
    <name type="common">European house dust mite</name>
    <dbReference type="NCBI Taxonomy" id="6956"/>
    <lineage>
        <taxon>Eukaryota</taxon>
        <taxon>Metazoa</taxon>
        <taxon>Ecdysozoa</taxon>
        <taxon>Arthropoda</taxon>
        <taxon>Chelicerata</taxon>
        <taxon>Arachnida</taxon>
        <taxon>Acari</taxon>
        <taxon>Acariformes</taxon>
        <taxon>Sarcoptiformes</taxon>
        <taxon>Astigmata</taxon>
        <taxon>Psoroptidia</taxon>
        <taxon>Analgoidea</taxon>
        <taxon>Pyroglyphidae</taxon>
        <taxon>Dermatophagoidinae</taxon>
        <taxon>Dermatophagoides</taxon>
    </lineage>
</organism>
<name>A0A6P6YE09_DERPT</name>
<feature type="compositionally biased region" description="Polar residues" evidence="1">
    <location>
        <begin position="431"/>
        <end position="446"/>
    </location>
</feature>
<feature type="compositionally biased region" description="Basic and acidic residues" evidence="1">
    <location>
        <begin position="414"/>
        <end position="430"/>
    </location>
</feature>
<dbReference type="RefSeq" id="XP_027203718.1">
    <property type="nucleotide sequence ID" value="XM_027347917.1"/>
</dbReference>
<feature type="compositionally biased region" description="Polar residues" evidence="1">
    <location>
        <begin position="42"/>
        <end position="63"/>
    </location>
</feature>
<gene>
    <name evidence="4 5" type="primary">LOC113797522</name>
</gene>
<sequence>MKFSMNKFNNNNNNLLRLLLLIIVVVVDLSFAQQSPPDPGQRNFNNNNGSPSTDNVTPLPSNDQYRRPDLEPPSTDVVTPSPSNDQYHRPDLDTPSTDVVTPSPSNDQYRRPDLDTPKTDKVLPNQGTSPLDSMQGDDPSAYSNSNYQPPEPGQRNFGNNNYGSPRTDIVTPNQYRRPDLDSPRTDRVLPNQGTSFSNSMQGDDPSVYSSSNFQPPEPGRRNFDNNNYGSPRTDIVVPSNDQYRRPDVNSNDQYRRPDVNSNDQYRRPDVNSNDQYRRPDVNSNDQYRRPDVNSNDQYRRPDVNSNDQYRRTTSNSPRTDIVVPSDEQNRRSDYNSNDQYRRPDLNSNDQYRRPDVNSNDQYRRPDLNSNDQYRRPDVNSNDQYRRPDVNSNDQYRRPTSNSPRTDIVVPSNDQYRRPDLNSNDQYRRSDYNSNDQYRRPTSNSPRTDIVVPSNDPYRRPELGSTTVVVPSVPNGGNNNGRYSQPPEPGQSELRPYRTTRGIDLNSPRTDIVLPPNNQYRRPDVNSNDQYRRPTSNSPRTDIVIPTSSLSTTQSINNNGEKENIFEDEQMQGDDPNPIEPGHRDFNQRSSTTVFVPSYRPPEPGRPDFHRPTTNGEIYVPPAPNNDGGVYVPPAPNNNDGGVYVPPAPNNNDGGVYVPPAPNNNNNNQRYPPSTDPILPPNYGSNRRPYNSPSTDRILPTSPSTTPIQIIASYPGGGNSPSTSSIVVPSINNAPEPGRREFFDRNRPYWQCNMANNNNDQCRLENRANFVQFKRGLYQNTHALLLDITEAIRLKESLPRLNPVRSYNAGRLVTKDYFPANNNRIACLHFSFVWDGPEDKRMHLIQRNSDDKCIYSTHSHGLNDQHNGRWQDLELQLDLSQGDLAFLIEFSFDINRSSMIDNQTRRPYPIQTSNTTNAFGRYDSIIAVRDFTIGYGYCKNNQAIECDLPI</sequence>
<accession>A0A6P6YE09</accession>
<feature type="compositionally biased region" description="Low complexity" evidence="1">
    <location>
        <begin position="463"/>
        <end position="480"/>
    </location>
</feature>
<feature type="region of interest" description="Disordered" evidence="1">
    <location>
        <begin position="34"/>
        <end position="544"/>
    </location>
</feature>
<keyword evidence="3" id="KW-1185">Reference proteome</keyword>
<dbReference type="AlphaFoldDB" id="A0A6P6YE09"/>
<feature type="compositionally biased region" description="Polar residues" evidence="1">
    <location>
        <begin position="303"/>
        <end position="318"/>
    </location>
</feature>
<feature type="compositionally biased region" description="Low complexity" evidence="1">
    <location>
        <begin position="72"/>
        <end position="83"/>
    </location>
</feature>
<feature type="signal peptide" evidence="2">
    <location>
        <begin position="1"/>
        <end position="32"/>
    </location>
</feature>
<feature type="compositionally biased region" description="Polar residues" evidence="1">
    <location>
        <begin position="156"/>
        <end position="174"/>
    </location>
</feature>
<feature type="compositionally biased region" description="Basic and acidic residues" evidence="1">
    <location>
        <begin position="327"/>
        <end position="388"/>
    </location>
</feature>
<feature type="chain" id="PRO_5044650878" evidence="2">
    <location>
        <begin position="33"/>
        <end position="949"/>
    </location>
</feature>
<feature type="compositionally biased region" description="Basic and acidic residues" evidence="1">
    <location>
        <begin position="242"/>
        <end position="302"/>
    </location>
</feature>
<evidence type="ECO:0000256" key="2">
    <source>
        <dbReference type="SAM" id="SignalP"/>
    </source>
</evidence>
<dbReference type="OrthoDB" id="6510973at2759"/>
<evidence type="ECO:0000256" key="1">
    <source>
        <dbReference type="SAM" id="MobiDB-lite"/>
    </source>
</evidence>
<feature type="compositionally biased region" description="Polar residues" evidence="1">
    <location>
        <begin position="389"/>
        <end position="404"/>
    </location>
</feature>
<dbReference type="RefSeq" id="XP_027203719.1">
    <property type="nucleotide sequence ID" value="XM_027347918.1"/>
</dbReference>
<proteinExistence type="predicted"/>